<evidence type="ECO:0000256" key="2">
    <source>
        <dbReference type="PIRNR" id="PIRNR000915"/>
    </source>
</evidence>
<keyword evidence="4" id="KW-1185">Reference proteome</keyword>
<dbReference type="InterPro" id="IPR006357">
    <property type="entry name" value="HAD-SF_hydro_IIA"/>
</dbReference>
<dbReference type="PIRSF" id="PIRSF000915">
    <property type="entry name" value="PGP-type_phosphatase"/>
    <property type="match status" value="1"/>
</dbReference>
<evidence type="ECO:0000256" key="1">
    <source>
        <dbReference type="ARBA" id="ARBA00022801"/>
    </source>
</evidence>
<protein>
    <recommendedName>
        <fullName evidence="2">4-nitrophenylphosphatase</fullName>
        <shortName evidence="2">PNPPase</shortName>
        <ecNumber evidence="2">3.1.3.41</ecNumber>
    </recommendedName>
</protein>
<dbReference type="Pfam" id="PF13344">
    <property type="entry name" value="Hydrolase_6"/>
    <property type="match status" value="1"/>
</dbReference>
<dbReference type="InterPro" id="IPR036412">
    <property type="entry name" value="HAD-like_sf"/>
</dbReference>
<dbReference type="SUPFAM" id="SSF56784">
    <property type="entry name" value="HAD-like"/>
    <property type="match status" value="1"/>
</dbReference>
<accession>A0ABR1IVN0</accession>
<evidence type="ECO:0000313" key="4">
    <source>
        <dbReference type="Proteomes" id="UP001498398"/>
    </source>
</evidence>
<evidence type="ECO:0000313" key="3">
    <source>
        <dbReference type="EMBL" id="KAK7439856.1"/>
    </source>
</evidence>
<dbReference type="PANTHER" id="PTHR19288:SF46">
    <property type="entry name" value="HALOACID DEHALOGENASE-LIKE HYDROLASE DOMAIN-CONTAINING PROTEIN 2"/>
    <property type="match status" value="1"/>
</dbReference>
<proteinExistence type="predicted"/>
<dbReference type="NCBIfam" id="TIGR01460">
    <property type="entry name" value="HAD-SF-IIA"/>
    <property type="match status" value="1"/>
</dbReference>
<dbReference type="InterPro" id="IPR006349">
    <property type="entry name" value="PGP_euk"/>
</dbReference>
<dbReference type="EC" id="3.1.3.41" evidence="2"/>
<organism evidence="3 4">
    <name type="scientific">Marasmiellus scandens</name>
    <dbReference type="NCBI Taxonomy" id="2682957"/>
    <lineage>
        <taxon>Eukaryota</taxon>
        <taxon>Fungi</taxon>
        <taxon>Dikarya</taxon>
        <taxon>Basidiomycota</taxon>
        <taxon>Agaricomycotina</taxon>
        <taxon>Agaricomycetes</taxon>
        <taxon>Agaricomycetidae</taxon>
        <taxon>Agaricales</taxon>
        <taxon>Marasmiineae</taxon>
        <taxon>Omphalotaceae</taxon>
        <taxon>Marasmiellus</taxon>
    </lineage>
</organism>
<dbReference type="Proteomes" id="UP001498398">
    <property type="component" value="Unassembled WGS sequence"/>
</dbReference>
<dbReference type="Gene3D" id="3.40.50.1000">
    <property type="entry name" value="HAD superfamily/HAD-like"/>
    <property type="match status" value="2"/>
</dbReference>
<dbReference type="NCBIfam" id="TIGR01452">
    <property type="entry name" value="PGP_euk"/>
    <property type="match status" value="1"/>
</dbReference>
<sequence>MLRSSPFFPTTVEDYRKIVDDYDTWLFDCDGVIWKGNTPIQGAAEVSQFLRSRGKRIIFVTNNPTHSRATFKKKFAAMGVEASVDEIFSSAYASAVYISSVMKLPKDKKVYVIGMSGIEEELREQGITTCGGTDPSDNILEPIDNPAHDPSVAAVLCSYDSSINYAKLSKAFQYLTCNPDCAFLCSDEDLTYPVEDGVLFLGTGALTAMMRYSLGREPVNFGKPSRTMFESIIAKHDINPSRTIMIGDRLDADVAFGKNCGVATMLVLSGLASLADVSEVGPIVPDFVTEGLSDFCVLGST</sequence>
<name>A0ABR1IVN0_9AGAR</name>
<keyword evidence="1 2" id="KW-0378">Hydrolase</keyword>
<comment type="catalytic activity">
    <reaction evidence="2">
        <text>4-nitrophenyl phosphate + H2O = 4-nitrophenol + phosphate + H(+)</text>
        <dbReference type="Rhea" id="RHEA:21664"/>
        <dbReference type="ChEBI" id="CHEBI:15377"/>
        <dbReference type="ChEBI" id="CHEBI:15378"/>
        <dbReference type="ChEBI" id="CHEBI:43474"/>
        <dbReference type="ChEBI" id="CHEBI:57917"/>
        <dbReference type="ChEBI" id="CHEBI:61146"/>
        <dbReference type="EC" id="3.1.3.41"/>
    </reaction>
</comment>
<dbReference type="PANTHER" id="PTHR19288">
    <property type="entry name" value="4-NITROPHENYLPHOSPHATASE-RELATED"/>
    <property type="match status" value="1"/>
</dbReference>
<dbReference type="Pfam" id="PF13242">
    <property type="entry name" value="Hydrolase_like"/>
    <property type="match status" value="1"/>
</dbReference>
<comment type="caution">
    <text evidence="3">The sequence shown here is derived from an EMBL/GenBank/DDBJ whole genome shotgun (WGS) entry which is preliminary data.</text>
</comment>
<dbReference type="InterPro" id="IPR023214">
    <property type="entry name" value="HAD_sf"/>
</dbReference>
<gene>
    <name evidence="3" type="ORF">VKT23_017427</name>
</gene>
<dbReference type="EMBL" id="JBANRG010000071">
    <property type="protein sequence ID" value="KAK7439856.1"/>
    <property type="molecule type" value="Genomic_DNA"/>
</dbReference>
<reference evidence="3 4" key="1">
    <citation type="submission" date="2024-01" db="EMBL/GenBank/DDBJ databases">
        <title>A draft genome for the cacao thread blight pathogen Marasmiellus scandens.</title>
        <authorList>
            <person name="Baruah I.K."/>
            <person name="Leung J."/>
            <person name="Bukari Y."/>
            <person name="Amoako-Attah I."/>
            <person name="Meinhardt L.W."/>
            <person name="Bailey B.A."/>
            <person name="Cohen S.P."/>
        </authorList>
    </citation>
    <scope>NUCLEOTIDE SEQUENCE [LARGE SCALE GENOMIC DNA]</scope>
    <source>
        <strain evidence="3 4">GH-19</strain>
    </source>
</reference>